<sequence length="272" mass="30109">MTLQPSSARQPKREPWPLECLIREQAVALGHSLEASSSAAYDSHLQSYLSSCKSHNFSIEPTTDTLSFYVVYMCHHIKPASVSAYLSGICHSLEPYFPNVRSTRSSAIQPHANVRLTREDLIHIISHLSSGLSHECLLFVAMLLTGFYGLLRLGELTLPDSIHKRSSKKLILRHTLILEATRFSFILPFHKADRFLGTDVAGHSLHSGGATALALAGVPDNAIQAMGRWSSDTWRIYIRKHPVLIQPLIYGHSAFQTPSSTALSSLPTSNRN</sequence>
<dbReference type="GO" id="GO:0006310">
    <property type="term" value="P:DNA recombination"/>
    <property type="evidence" value="ECO:0007669"/>
    <property type="project" value="UniProtKB-KW"/>
</dbReference>
<proteinExistence type="predicted"/>
<dbReference type="EMBL" id="KN837492">
    <property type="protein sequence ID" value="KIJ24417.1"/>
    <property type="molecule type" value="Genomic_DNA"/>
</dbReference>
<dbReference type="AlphaFoldDB" id="A0A0C9U5S5"/>
<dbReference type="HOGENOM" id="CLU_073387_0_0_1"/>
<dbReference type="Proteomes" id="UP000054279">
    <property type="component" value="Unassembled WGS sequence"/>
</dbReference>
<protein>
    <submittedName>
        <fullName evidence="2">Uncharacterized protein</fullName>
    </submittedName>
</protein>
<name>A0A0C9U5S5_SPHS4</name>
<gene>
    <name evidence="2" type="ORF">M422DRAFT_194709</name>
</gene>
<evidence type="ECO:0000313" key="2">
    <source>
        <dbReference type="EMBL" id="KIJ24417.1"/>
    </source>
</evidence>
<evidence type="ECO:0000313" key="3">
    <source>
        <dbReference type="Proteomes" id="UP000054279"/>
    </source>
</evidence>
<keyword evidence="1" id="KW-0233">DNA recombination</keyword>
<accession>A0A0C9U5S5</accession>
<dbReference type="InterPro" id="IPR013762">
    <property type="entry name" value="Integrase-like_cat_sf"/>
</dbReference>
<organism evidence="2 3">
    <name type="scientific">Sphaerobolus stellatus (strain SS14)</name>
    <dbReference type="NCBI Taxonomy" id="990650"/>
    <lineage>
        <taxon>Eukaryota</taxon>
        <taxon>Fungi</taxon>
        <taxon>Dikarya</taxon>
        <taxon>Basidiomycota</taxon>
        <taxon>Agaricomycotina</taxon>
        <taxon>Agaricomycetes</taxon>
        <taxon>Phallomycetidae</taxon>
        <taxon>Geastrales</taxon>
        <taxon>Sphaerobolaceae</taxon>
        <taxon>Sphaerobolus</taxon>
    </lineage>
</organism>
<dbReference type="Gene3D" id="1.10.443.10">
    <property type="entry name" value="Intergrase catalytic core"/>
    <property type="match status" value="1"/>
</dbReference>
<evidence type="ECO:0000256" key="1">
    <source>
        <dbReference type="ARBA" id="ARBA00023172"/>
    </source>
</evidence>
<dbReference type="InterPro" id="IPR052925">
    <property type="entry name" value="Phage_Integrase-like_Recomb"/>
</dbReference>
<dbReference type="GO" id="GO:0015074">
    <property type="term" value="P:DNA integration"/>
    <property type="evidence" value="ECO:0007669"/>
    <property type="project" value="InterPro"/>
</dbReference>
<dbReference type="SUPFAM" id="SSF56349">
    <property type="entry name" value="DNA breaking-rejoining enzymes"/>
    <property type="match status" value="1"/>
</dbReference>
<dbReference type="OrthoDB" id="5598396at2759"/>
<keyword evidence="3" id="KW-1185">Reference proteome</keyword>
<dbReference type="InterPro" id="IPR011010">
    <property type="entry name" value="DNA_brk_join_enz"/>
</dbReference>
<dbReference type="PANTHER" id="PTHR34605">
    <property type="entry name" value="PHAGE_INTEGRASE DOMAIN-CONTAINING PROTEIN"/>
    <property type="match status" value="1"/>
</dbReference>
<dbReference type="PANTHER" id="PTHR34605:SF4">
    <property type="entry name" value="DNA ADENINE METHYLTRANSFERASE"/>
    <property type="match status" value="1"/>
</dbReference>
<reference evidence="2 3" key="1">
    <citation type="submission" date="2014-06" db="EMBL/GenBank/DDBJ databases">
        <title>Evolutionary Origins and Diversification of the Mycorrhizal Mutualists.</title>
        <authorList>
            <consortium name="DOE Joint Genome Institute"/>
            <consortium name="Mycorrhizal Genomics Consortium"/>
            <person name="Kohler A."/>
            <person name="Kuo A."/>
            <person name="Nagy L.G."/>
            <person name="Floudas D."/>
            <person name="Copeland A."/>
            <person name="Barry K.W."/>
            <person name="Cichocki N."/>
            <person name="Veneault-Fourrey C."/>
            <person name="LaButti K."/>
            <person name="Lindquist E.A."/>
            <person name="Lipzen A."/>
            <person name="Lundell T."/>
            <person name="Morin E."/>
            <person name="Murat C."/>
            <person name="Riley R."/>
            <person name="Ohm R."/>
            <person name="Sun H."/>
            <person name="Tunlid A."/>
            <person name="Henrissat B."/>
            <person name="Grigoriev I.V."/>
            <person name="Hibbett D.S."/>
            <person name="Martin F."/>
        </authorList>
    </citation>
    <scope>NUCLEOTIDE SEQUENCE [LARGE SCALE GENOMIC DNA]</scope>
    <source>
        <strain evidence="2 3">SS14</strain>
    </source>
</reference>
<dbReference type="GO" id="GO:0003677">
    <property type="term" value="F:DNA binding"/>
    <property type="evidence" value="ECO:0007669"/>
    <property type="project" value="InterPro"/>
</dbReference>